<proteinExistence type="predicted"/>
<sequence length="136" mass="15429">MEKFEPDMRLTRNAHLIANLGLCQLRLVDDSRWAWLTLVPQRPDISEVFELTPLDQTMLTFETNLVASALKGVTRCTKINVAAIGNIVRQLHVHVVARNEGDANWPNPIWGHGDAHPYTEEARKRLVETLMKALHA</sequence>
<dbReference type="InterPro" id="IPR011146">
    <property type="entry name" value="HIT-like"/>
</dbReference>
<feature type="domain" description="HIT" evidence="2">
    <location>
        <begin position="38"/>
        <end position="105"/>
    </location>
</feature>
<accession>A0ABV2IZH1</accession>
<dbReference type="PROSITE" id="PS51084">
    <property type="entry name" value="HIT_2"/>
    <property type="match status" value="1"/>
</dbReference>
<dbReference type="EMBL" id="JBEPMB010000002">
    <property type="protein sequence ID" value="MET3613773.1"/>
    <property type="molecule type" value="Genomic_DNA"/>
</dbReference>
<comment type="caution">
    <text evidence="3">The sequence shown here is derived from an EMBL/GenBank/DDBJ whole genome shotgun (WGS) entry which is preliminary data.</text>
</comment>
<evidence type="ECO:0000313" key="4">
    <source>
        <dbReference type="Proteomes" id="UP001549047"/>
    </source>
</evidence>
<dbReference type="InterPro" id="IPR026026">
    <property type="entry name" value="HIT_Hint"/>
</dbReference>
<dbReference type="PIRSF" id="PIRSF000714">
    <property type="entry name" value="HIT"/>
    <property type="match status" value="1"/>
</dbReference>
<evidence type="ECO:0000313" key="3">
    <source>
        <dbReference type="EMBL" id="MET3613773.1"/>
    </source>
</evidence>
<dbReference type="Gene3D" id="3.30.428.10">
    <property type="entry name" value="HIT-like"/>
    <property type="match status" value="1"/>
</dbReference>
<name>A0ABV2IZH1_9HYPH</name>
<evidence type="ECO:0000256" key="1">
    <source>
        <dbReference type="PROSITE-ProRule" id="PRU00464"/>
    </source>
</evidence>
<dbReference type="InterPro" id="IPR036265">
    <property type="entry name" value="HIT-like_sf"/>
</dbReference>
<comment type="caution">
    <text evidence="1">Lacks conserved residue(s) required for the propagation of feature annotation.</text>
</comment>
<gene>
    <name evidence="3" type="ORF">ABID16_002102</name>
</gene>
<dbReference type="SUPFAM" id="SSF54197">
    <property type="entry name" value="HIT-like"/>
    <property type="match status" value="1"/>
</dbReference>
<keyword evidence="4" id="KW-1185">Reference proteome</keyword>
<dbReference type="Proteomes" id="UP001549047">
    <property type="component" value="Unassembled WGS sequence"/>
</dbReference>
<dbReference type="Pfam" id="PF01230">
    <property type="entry name" value="HIT"/>
    <property type="match status" value="1"/>
</dbReference>
<reference evidence="3 4" key="1">
    <citation type="submission" date="2024-06" db="EMBL/GenBank/DDBJ databases">
        <title>Genomic Encyclopedia of Type Strains, Phase IV (KMG-IV): sequencing the most valuable type-strain genomes for metagenomic binning, comparative biology and taxonomic classification.</title>
        <authorList>
            <person name="Goeker M."/>
        </authorList>
    </citation>
    <scope>NUCLEOTIDE SEQUENCE [LARGE SCALE GENOMIC DNA]</scope>
    <source>
        <strain evidence="3 4">DSM 29780</strain>
    </source>
</reference>
<dbReference type="GO" id="GO:0016787">
    <property type="term" value="F:hydrolase activity"/>
    <property type="evidence" value="ECO:0007669"/>
    <property type="project" value="UniProtKB-KW"/>
</dbReference>
<organism evidence="3 4">
    <name type="scientific">Rhizobium aquaticum</name>
    <dbReference type="NCBI Taxonomy" id="1549636"/>
    <lineage>
        <taxon>Bacteria</taxon>
        <taxon>Pseudomonadati</taxon>
        <taxon>Pseudomonadota</taxon>
        <taxon>Alphaproteobacteria</taxon>
        <taxon>Hyphomicrobiales</taxon>
        <taxon>Rhizobiaceae</taxon>
        <taxon>Rhizobium/Agrobacterium group</taxon>
        <taxon>Rhizobium</taxon>
    </lineage>
</organism>
<protein>
    <submittedName>
        <fullName evidence="3">Diadenosine tetraphosphate (Ap4A) HIT family hydrolase</fullName>
    </submittedName>
</protein>
<keyword evidence="3" id="KW-0378">Hydrolase</keyword>
<evidence type="ECO:0000259" key="2">
    <source>
        <dbReference type="PROSITE" id="PS51084"/>
    </source>
</evidence>